<organism evidence="3 4">
    <name type="scientific">Escherichia coli</name>
    <dbReference type="NCBI Taxonomy" id="562"/>
    <lineage>
        <taxon>Bacteria</taxon>
        <taxon>Pseudomonadati</taxon>
        <taxon>Pseudomonadota</taxon>
        <taxon>Gammaproteobacteria</taxon>
        <taxon>Enterobacterales</taxon>
        <taxon>Enterobacteriaceae</taxon>
        <taxon>Escherichia</taxon>
    </lineage>
</organism>
<evidence type="ECO:0000313" key="4">
    <source>
        <dbReference type="Proteomes" id="UP000250991"/>
    </source>
</evidence>
<feature type="chain" id="PRO_5016106055" evidence="2">
    <location>
        <begin position="30"/>
        <end position="257"/>
    </location>
</feature>
<accession>A0A2X3JF04</accession>
<feature type="transmembrane region" description="Helical" evidence="1">
    <location>
        <begin position="163"/>
        <end position="183"/>
    </location>
</feature>
<name>A0A2X3JF04_ECOLX</name>
<evidence type="ECO:0000313" key="3">
    <source>
        <dbReference type="EMBL" id="SQD02928.1"/>
    </source>
</evidence>
<keyword evidence="1" id="KW-1133">Transmembrane helix</keyword>
<dbReference type="NCBIfam" id="NF002816">
    <property type="entry name" value="PRK02971.1-2"/>
    <property type="match status" value="1"/>
</dbReference>
<feature type="transmembrane region" description="Helical" evidence="1">
    <location>
        <begin position="122"/>
        <end position="151"/>
    </location>
</feature>
<dbReference type="STRING" id="585034.ECIAI1_2336"/>
<dbReference type="Proteomes" id="UP000250991">
    <property type="component" value="Unassembled WGS sequence"/>
</dbReference>
<keyword evidence="1" id="KW-0472">Membrane</keyword>
<proteinExistence type="predicted"/>
<evidence type="ECO:0000256" key="2">
    <source>
        <dbReference type="SAM" id="SignalP"/>
    </source>
</evidence>
<keyword evidence="2" id="KW-0732">Signal</keyword>
<feature type="transmembrane region" description="Helical" evidence="1">
    <location>
        <begin position="89"/>
        <end position="110"/>
    </location>
</feature>
<keyword evidence="1" id="KW-0812">Transmembrane</keyword>
<evidence type="ECO:0000256" key="1">
    <source>
        <dbReference type="SAM" id="Phobius"/>
    </source>
</evidence>
<protein>
    <submittedName>
        <fullName evidence="3">4-amino-4-deoxy-L-arabinose-phosphoundecaprenol flippase subunit ArnF</fullName>
    </submittedName>
</protein>
<reference evidence="3 4" key="1">
    <citation type="submission" date="2018-06" db="EMBL/GenBank/DDBJ databases">
        <authorList>
            <consortium name="Pathogen Informatics"/>
            <person name="Doyle S."/>
        </authorList>
    </citation>
    <scope>NUCLEOTIDE SEQUENCE [LARGE SCALE GENOMIC DNA]</scope>
    <source>
        <strain evidence="3 4">NCTC8009</strain>
    </source>
</reference>
<sequence>MAINKRRKHIVLWLGLGAGLSWSCHGALAAGLAERTGRHCLPDVKSEFCLGDAGCSKTVARTGIAASLVWGGVHYWWHCDPREYGVMGLMWGLFSVIIASVAQLSLGFAASHLPPMTHLWDFIAALLAFGLDARILLLGLLGYLLSVFCWYKTLHKLALSKAYALLSMSYVLVWIASMVLPGWEGTFFAESTTGSSLYYERVDADFPAHDKTTLLSFPCHFTLPFPLIGAITACREDFHRMQLFTINTIKRILQRRE</sequence>
<dbReference type="AlphaFoldDB" id="A0A2X3JF04"/>
<gene>
    <name evidence="3" type="primary">arnF</name>
    <name evidence="3" type="ORF">NCTC8009_03403</name>
</gene>
<dbReference type="Gene3D" id="1.10.3730.20">
    <property type="match status" value="1"/>
</dbReference>
<feature type="signal peptide" evidence="2">
    <location>
        <begin position="1"/>
        <end position="29"/>
    </location>
</feature>
<dbReference type="EMBL" id="UARW01000010">
    <property type="protein sequence ID" value="SQD02928.1"/>
    <property type="molecule type" value="Genomic_DNA"/>
</dbReference>